<dbReference type="InterPro" id="IPR027417">
    <property type="entry name" value="P-loop_NTPase"/>
</dbReference>
<dbReference type="Gene3D" id="3.40.50.300">
    <property type="entry name" value="P-loop containing nucleotide triphosphate hydrolases"/>
    <property type="match status" value="1"/>
</dbReference>
<comment type="caution">
    <text evidence="2">The sequence shown here is derived from an EMBL/GenBank/DDBJ whole genome shotgun (WGS) entry which is preliminary data.</text>
</comment>
<dbReference type="GO" id="GO:0043531">
    <property type="term" value="F:ADP binding"/>
    <property type="evidence" value="ECO:0007669"/>
    <property type="project" value="InterPro"/>
</dbReference>
<dbReference type="EMBL" id="NCVQ01000008">
    <property type="protein sequence ID" value="PWZ13938.1"/>
    <property type="molecule type" value="Genomic_DNA"/>
</dbReference>
<accession>A0A3L6E096</accession>
<dbReference type="ExpressionAtlas" id="A0A3L6E096">
    <property type="expression patterns" value="baseline and differential"/>
</dbReference>
<gene>
    <name evidence="2" type="ORF">Zm00014a_038243</name>
</gene>
<feature type="domain" description="NB-ARC" evidence="1">
    <location>
        <begin position="184"/>
        <end position="324"/>
    </location>
</feature>
<dbReference type="Pfam" id="PF00931">
    <property type="entry name" value="NB-ARC"/>
    <property type="match status" value="1"/>
</dbReference>
<dbReference type="AlphaFoldDB" id="A0A3L6E096"/>
<reference evidence="2 3" key="1">
    <citation type="journal article" date="2018" name="Nat. Genet.">
        <title>Extensive intraspecific gene order and gene structural variations between Mo17 and other maize genomes.</title>
        <authorList>
            <person name="Sun S."/>
            <person name="Zhou Y."/>
            <person name="Chen J."/>
            <person name="Shi J."/>
            <person name="Zhao H."/>
            <person name="Zhao H."/>
            <person name="Song W."/>
            <person name="Zhang M."/>
            <person name="Cui Y."/>
            <person name="Dong X."/>
            <person name="Liu H."/>
            <person name="Ma X."/>
            <person name="Jiao Y."/>
            <person name="Wang B."/>
            <person name="Wei X."/>
            <person name="Stein J.C."/>
            <person name="Glaubitz J.C."/>
            <person name="Lu F."/>
            <person name="Yu G."/>
            <person name="Liang C."/>
            <person name="Fengler K."/>
            <person name="Li B."/>
            <person name="Rafalski A."/>
            <person name="Schnable P.S."/>
            <person name="Ware D.H."/>
            <person name="Buckler E.S."/>
            <person name="Lai J."/>
        </authorList>
    </citation>
    <scope>NUCLEOTIDE SEQUENCE [LARGE SCALE GENOMIC DNA]</scope>
    <source>
        <strain evidence="3">cv. Missouri 17</strain>
        <tissue evidence="2">Seedling</tissue>
    </source>
</reference>
<dbReference type="Proteomes" id="UP000251960">
    <property type="component" value="Chromosome 7"/>
</dbReference>
<dbReference type="SUPFAM" id="SSF52540">
    <property type="entry name" value="P-loop containing nucleoside triphosphate hydrolases"/>
    <property type="match status" value="1"/>
</dbReference>
<protein>
    <recommendedName>
        <fullName evidence="1">NB-ARC domain-containing protein</fullName>
    </recommendedName>
</protein>
<dbReference type="InterPro" id="IPR002182">
    <property type="entry name" value="NB-ARC"/>
</dbReference>
<dbReference type="PANTHER" id="PTHR33377">
    <property type="entry name" value="OS10G0134700 PROTEIN-RELATED"/>
    <property type="match status" value="1"/>
</dbReference>
<organism evidence="2 3">
    <name type="scientific">Zea mays</name>
    <name type="common">Maize</name>
    <dbReference type="NCBI Taxonomy" id="4577"/>
    <lineage>
        <taxon>Eukaryota</taxon>
        <taxon>Viridiplantae</taxon>
        <taxon>Streptophyta</taxon>
        <taxon>Embryophyta</taxon>
        <taxon>Tracheophyta</taxon>
        <taxon>Spermatophyta</taxon>
        <taxon>Magnoliopsida</taxon>
        <taxon>Liliopsida</taxon>
        <taxon>Poales</taxon>
        <taxon>Poaceae</taxon>
        <taxon>PACMAD clade</taxon>
        <taxon>Panicoideae</taxon>
        <taxon>Andropogonodae</taxon>
        <taxon>Andropogoneae</taxon>
        <taxon>Tripsacinae</taxon>
        <taxon>Zea</taxon>
    </lineage>
</organism>
<evidence type="ECO:0000313" key="2">
    <source>
        <dbReference type="EMBL" id="PWZ13938.1"/>
    </source>
</evidence>
<evidence type="ECO:0000259" key="1">
    <source>
        <dbReference type="Pfam" id="PF00931"/>
    </source>
</evidence>
<proteinExistence type="predicted"/>
<name>A0A3L6E096_MAIZE</name>
<sequence>MESFLSAVLGELISRSINLIINKLSKVNMEESLQRALLRAQVIIEEAMGRHITNQVILLQLGVLRDAMHRGYYALDAFRYQPRYGEDGNPAVRRFVRLSKVPCAKDLYFSGPTVQFQEQLREALDKLRSMLVDMNQLAMFLMSYPRLYRQPYSMHILLCNCMFGRQMEAQLVISFLLHTKPHSSEELDVLPVVGPLGVGKSTLIAHVCKDERVRDYFSEILWLHDSDFTDDELTFRQGGAMKRQILLSKLKKGKRLLVVIELYGNLCEDGWNRFYRASRRSFLSGSKIIVTSCSDKIVKFGTTPALNLKHLSPEAYWYFFKTLTFGSTDPEMHPRFAQLAMEIAILQIRSINSAYVTSYLLRDNFSIHFWCKVLSFLRGVLQAHISKFGVHPSDLLNKNKLVHLGRMASPSEDLIIYHQYHRSPQEEVPEIRIQDVVYGSIKKPVHHRLGSHQGVGRERSGAVHGNRMVAPILALEDGAVVCAGDGLLTSPGPSSPQHRCLAEPLEKARLSSPLPATHVPCMTTLKSILAGPSGSAVVGSLDSVLPVLPQRHRTVAVAGSLEQAGANSPLPGGSSIAVAPLRVYSRSRFRSKHAPIQEGQLIQVVEVNIAERPCLNHSESVDNSLSGCTAVAPALDFAAESQPHDTASFEARKQEFFNGISN</sequence>
<dbReference type="PANTHER" id="PTHR33377:SF92">
    <property type="entry name" value="NB-ARC DOMAIN-CONTAINING PROTEIN"/>
    <property type="match status" value="1"/>
</dbReference>
<evidence type="ECO:0000313" key="3">
    <source>
        <dbReference type="Proteomes" id="UP000251960"/>
    </source>
</evidence>